<dbReference type="OrthoDB" id="10447630at2759"/>
<gene>
    <name evidence="1" type="ORF">TSTA_081850</name>
</gene>
<keyword evidence="2" id="KW-1185">Reference proteome</keyword>
<dbReference type="AlphaFoldDB" id="B8M020"/>
<dbReference type="InParanoid" id="B8M020"/>
<evidence type="ECO:0000313" key="1">
    <source>
        <dbReference type="EMBL" id="EED20952.1"/>
    </source>
</evidence>
<organism evidence="1 2">
    <name type="scientific">Talaromyces stipitatus (strain ATCC 10500 / CBS 375.48 / QM 6759 / NRRL 1006)</name>
    <name type="common">Penicillium stipitatum</name>
    <dbReference type="NCBI Taxonomy" id="441959"/>
    <lineage>
        <taxon>Eukaryota</taxon>
        <taxon>Fungi</taxon>
        <taxon>Dikarya</taxon>
        <taxon>Ascomycota</taxon>
        <taxon>Pezizomycotina</taxon>
        <taxon>Eurotiomycetes</taxon>
        <taxon>Eurotiomycetidae</taxon>
        <taxon>Eurotiales</taxon>
        <taxon>Trichocomaceae</taxon>
        <taxon>Talaromyces</taxon>
        <taxon>Talaromyces sect. Talaromyces</taxon>
    </lineage>
</organism>
<reference evidence="2" key="1">
    <citation type="journal article" date="2015" name="Genome Announc.">
        <title>Genome sequence of the AIDS-associated pathogen Penicillium marneffei (ATCC18224) and its near taxonomic relative Talaromyces stipitatus (ATCC10500).</title>
        <authorList>
            <person name="Nierman W.C."/>
            <person name="Fedorova-Abrams N.D."/>
            <person name="Andrianopoulos A."/>
        </authorList>
    </citation>
    <scope>NUCLEOTIDE SEQUENCE [LARGE SCALE GENOMIC DNA]</scope>
    <source>
        <strain evidence="2">ATCC 10500 / CBS 375.48 / QM 6759 / NRRL 1006</strain>
    </source>
</reference>
<dbReference type="Proteomes" id="UP000001745">
    <property type="component" value="Unassembled WGS sequence"/>
</dbReference>
<accession>B8M020</accession>
<protein>
    <submittedName>
        <fullName evidence="1">Uncharacterized protein</fullName>
    </submittedName>
</protein>
<dbReference type="VEuPathDB" id="FungiDB:TSTA_081850"/>
<dbReference type="GeneID" id="8104823"/>
<evidence type="ECO:0000313" key="2">
    <source>
        <dbReference type="Proteomes" id="UP000001745"/>
    </source>
</evidence>
<dbReference type="RefSeq" id="XP_002477915.1">
    <property type="nucleotide sequence ID" value="XM_002477870.1"/>
</dbReference>
<name>B8M020_TALSN</name>
<sequence>MSVERPASLDQLFRHNASEKLPPEDLDLEKQCTGPEETKLTWWKQIWKRILSLIFKTEALAALSRADSNLSSMPNTRVHSNRPTIETVRETKVVNPVAIYTAGLTRAKPESQSIPTFEETIRVRSTPPTPPPTPDTLDPCQDGLLSDRELDDLISFIQNASHISPDVILIGRLQERDSTTIPPSLYHPHPVFGFPSILVNIRLLITTLFRFQAKVTMDTPKAYVSFFHSPMRAGLKHTQFLRIPPYTKDDCIADAKLRQTNPKTWVSENVTRVTSWLQEHEFDCHPVAPLGCGWCCLFDLDEETLTRLKEAGTCKLFDINDTNYPSLEYMEALRAPELESKAVWLMELREALSLFYLYTEEIDLKVLIFQEYLIVETNGVMEMMKQSLLE</sequence>
<dbReference type="HOGENOM" id="CLU_708185_0_0_1"/>
<proteinExistence type="predicted"/>
<dbReference type="EMBL" id="EQ962653">
    <property type="protein sequence ID" value="EED20952.1"/>
    <property type="molecule type" value="Genomic_DNA"/>
</dbReference>